<reference evidence="2" key="1">
    <citation type="submission" date="2012-08" db="EMBL/GenBank/DDBJ databases">
        <title>The Genome Sequence of Wuchereria bancrofti.</title>
        <authorList>
            <person name="Nutman T.B."/>
            <person name="Fink D.L."/>
            <person name="Russ C."/>
            <person name="Young S."/>
            <person name="Zeng Q."/>
            <person name="Koehrsen M."/>
            <person name="Alvarado L."/>
            <person name="Berlin A."/>
            <person name="Chapman S.B."/>
            <person name="Chen Z."/>
            <person name="Freedman E."/>
            <person name="Gellesch M."/>
            <person name="Goldberg J."/>
            <person name="Griggs A."/>
            <person name="Gujja S."/>
            <person name="Heilman E.R."/>
            <person name="Heiman D."/>
            <person name="Hepburn T."/>
            <person name="Howarth C."/>
            <person name="Jen D."/>
            <person name="Larson L."/>
            <person name="Lewis B."/>
            <person name="Mehta T."/>
            <person name="Park D."/>
            <person name="Pearson M."/>
            <person name="Roberts A."/>
            <person name="Saif S."/>
            <person name="Shea T."/>
            <person name="Shenoy N."/>
            <person name="Sisk P."/>
            <person name="Stolte C."/>
            <person name="Sykes S."/>
            <person name="Walk T."/>
            <person name="White J."/>
            <person name="Yandava C."/>
            <person name="Haas B."/>
            <person name="Henn M.R."/>
            <person name="Nusbaum C."/>
            <person name="Birren B."/>
        </authorList>
    </citation>
    <scope>NUCLEOTIDE SEQUENCE [LARGE SCALE GENOMIC DNA]</scope>
    <source>
        <strain evidence="2">NA</strain>
    </source>
</reference>
<feature type="non-terminal residue" evidence="1">
    <location>
        <position position="52"/>
    </location>
</feature>
<proteinExistence type="predicted"/>
<dbReference type="Proteomes" id="UP000004810">
    <property type="component" value="Unassembled WGS sequence"/>
</dbReference>
<dbReference type="EMBL" id="ADBV01021296">
    <property type="protein sequence ID" value="EJW70584.1"/>
    <property type="molecule type" value="Genomic_DNA"/>
</dbReference>
<name>J9E5H6_WUCBA</name>
<organism evidence="1 2">
    <name type="scientific">Wuchereria bancrofti</name>
    <dbReference type="NCBI Taxonomy" id="6293"/>
    <lineage>
        <taxon>Eukaryota</taxon>
        <taxon>Metazoa</taxon>
        <taxon>Ecdysozoa</taxon>
        <taxon>Nematoda</taxon>
        <taxon>Chromadorea</taxon>
        <taxon>Rhabditida</taxon>
        <taxon>Spirurina</taxon>
        <taxon>Spiruromorpha</taxon>
        <taxon>Filarioidea</taxon>
        <taxon>Onchocercidae</taxon>
        <taxon>Wuchereria</taxon>
    </lineage>
</organism>
<comment type="caution">
    <text evidence="1">The sequence shown here is derived from an EMBL/GenBank/DDBJ whole genome shotgun (WGS) entry which is preliminary data.</text>
</comment>
<protein>
    <submittedName>
        <fullName evidence="1">Uncharacterized protein</fullName>
    </submittedName>
</protein>
<evidence type="ECO:0000313" key="1">
    <source>
        <dbReference type="EMBL" id="EJW70584.1"/>
    </source>
</evidence>
<gene>
    <name evidence="1" type="ORF">WUBG_18510</name>
</gene>
<sequence>MESAATISLFFMVKAHGILQKYRLRQWQLALNELSETGNYSDLFVFYIYGDQ</sequence>
<accession>J9E5H6</accession>
<dbReference type="AlphaFoldDB" id="J9E5H6"/>
<evidence type="ECO:0000313" key="2">
    <source>
        <dbReference type="Proteomes" id="UP000004810"/>
    </source>
</evidence>